<feature type="domain" description="Nitrile hydratase beta subunit-like N-terminal" evidence="7">
    <location>
        <begin position="1"/>
        <end position="100"/>
    </location>
</feature>
<comment type="catalytic activity">
    <reaction evidence="4 5">
        <text>an aliphatic primary amide = an aliphatic nitrile + H2O</text>
        <dbReference type="Rhea" id="RHEA:12673"/>
        <dbReference type="ChEBI" id="CHEBI:15377"/>
        <dbReference type="ChEBI" id="CHEBI:65285"/>
        <dbReference type="ChEBI" id="CHEBI:80291"/>
        <dbReference type="EC" id="4.2.1.84"/>
    </reaction>
</comment>
<dbReference type="NCBIfam" id="TIGR03888">
    <property type="entry name" value="nitrile_beta"/>
    <property type="match status" value="1"/>
</dbReference>
<evidence type="ECO:0000256" key="3">
    <source>
        <dbReference type="ARBA" id="ARBA00023239"/>
    </source>
</evidence>
<dbReference type="Gene3D" id="2.30.30.50">
    <property type="match status" value="1"/>
</dbReference>
<keyword evidence="9" id="KW-1185">Reference proteome</keyword>
<dbReference type="PIRSF" id="PIRSF001427">
    <property type="entry name" value="NHase_beta"/>
    <property type="match status" value="1"/>
</dbReference>
<dbReference type="InterPro" id="IPR003168">
    <property type="entry name" value="Nitrile_hydratase_bsu"/>
</dbReference>
<evidence type="ECO:0000256" key="4">
    <source>
        <dbReference type="ARBA" id="ARBA00044877"/>
    </source>
</evidence>
<dbReference type="RefSeq" id="WP_269422222.1">
    <property type="nucleotide sequence ID" value="NZ_JAPWGY010000001.1"/>
</dbReference>
<dbReference type="InterPro" id="IPR008990">
    <property type="entry name" value="Elect_transpt_acc-like_dom_sf"/>
</dbReference>
<name>A0ABT4LFZ7_9PROT</name>
<comment type="similarity">
    <text evidence="2 5">Belongs to the nitrile hydratase subunit beta family.</text>
</comment>
<gene>
    <name evidence="8" type="primary">nthB</name>
    <name evidence="8" type="ORF">O4H49_04515</name>
</gene>
<dbReference type="EC" id="4.2.1.84" evidence="5"/>
<evidence type="ECO:0000259" key="6">
    <source>
        <dbReference type="Pfam" id="PF02211"/>
    </source>
</evidence>
<dbReference type="InterPro" id="IPR042262">
    <property type="entry name" value="CN_hydtase_beta_C"/>
</dbReference>
<reference evidence="8" key="1">
    <citation type="submission" date="2022-12" db="EMBL/GenBank/DDBJ databases">
        <title>Bacterial isolates from different developmental stages of Nematostella vectensis.</title>
        <authorList>
            <person name="Fraune S."/>
        </authorList>
    </citation>
    <scope>NUCLEOTIDE SEQUENCE</scope>
    <source>
        <strain evidence="8">G21630-S1</strain>
    </source>
</reference>
<dbReference type="GO" id="GO:0018822">
    <property type="term" value="F:nitrile hydratase activity"/>
    <property type="evidence" value="ECO:0007669"/>
    <property type="project" value="UniProtKB-EC"/>
</dbReference>
<evidence type="ECO:0000256" key="5">
    <source>
        <dbReference type="PIRNR" id="PIRNR001427"/>
    </source>
</evidence>
<dbReference type="SUPFAM" id="SSF50090">
    <property type="entry name" value="Electron transport accessory proteins"/>
    <property type="match status" value="1"/>
</dbReference>
<organism evidence="8 9">
    <name type="scientific">Kiloniella laminariae</name>
    <dbReference type="NCBI Taxonomy" id="454162"/>
    <lineage>
        <taxon>Bacteria</taxon>
        <taxon>Pseudomonadati</taxon>
        <taxon>Pseudomonadota</taxon>
        <taxon>Alphaproteobacteria</taxon>
        <taxon>Rhodospirillales</taxon>
        <taxon>Kiloniellaceae</taxon>
        <taxon>Kiloniella</taxon>
    </lineage>
</organism>
<dbReference type="InterPro" id="IPR024690">
    <property type="entry name" value="CN_hydtase_beta_dom_C"/>
</dbReference>
<evidence type="ECO:0000313" key="8">
    <source>
        <dbReference type="EMBL" id="MCZ4280028.1"/>
    </source>
</evidence>
<keyword evidence="3 5" id="KW-0456">Lyase</keyword>
<evidence type="ECO:0000256" key="2">
    <source>
        <dbReference type="ARBA" id="ARBA00009098"/>
    </source>
</evidence>
<protein>
    <recommendedName>
        <fullName evidence="5">Nitrile hydratase subunit beta</fullName>
        <shortName evidence="5">NHase</shortName>
        <ecNumber evidence="5">4.2.1.84</ecNumber>
    </recommendedName>
</protein>
<dbReference type="Gene3D" id="1.10.472.20">
    <property type="entry name" value="Nitrile hydratase, beta subunit"/>
    <property type="match status" value="1"/>
</dbReference>
<feature type="domain" description="Nitrile hydratase beta subunit" evidence="6">
    <location>
        <begin position="126"/>
        <end position="217"/>
    </location>
</feature>
<accession>A0ABT4LFZ7</accession>
<dbReference type="EMBL" id="JAPWGY010000001">
    <property type="protein sequence ID" value="MCZ4280028.1"/>
    <property type="molecule type" value="Genomic_DNA"/>
</dbReference>
<comment type="function">
    <text evidence="1 5">NHase catalyzes the hydration of various nitrile compounds to the corresponding amides.</text>
</comment>
<dbReference type="Proteomes" id="UP001069802">
    <property type="component" value="Unassembled WGS sequence"/>
</dbReference>
<proteinExistence type="inferred from homology"/>
<dbReference type="Pfam" id="PF21006">
    <property type="entry name" value="NHase_beta_N"/>
    <property type="match status" value="1"/>
</dbReference>
<dbReference type="Pfam" id="PF02211">
    <property type="entry name" value="NHase_beta_C"/>
    <property type="match status" value="1"/>
</dbReference>
<evidence type="ECO:0000259" key="7">
    <source>
        <dbReference type="Pfam" id="PF21006"/>
    </source>
</evidence>
<comment type="caution">
    <text evidence="8">The sequence shown here is derived from an EMBL/GenBank/DDBJ whole genome shotgun (WGS) entry which is preliminary data.</text>
</comment>
<evidence type="ECO:0000256" key="1">
    <source>
        <dbReference type="ARBA" id="ARBA00004042"/>
    </source>
</evidence>
<evidence type="ECO:0000313" key="9">
    <source>
        <dbReference type="Proteomes" id="UP001069802"/>
    </source>
</evidence>
<dbReference type="InterPro" id="IPR049054">
    <property type="entry name" value="CN_hydtase_beta-like_N"/>
</dbReference>
<sequence length="221" mass="24327">MNGAHDLGGCHGLGPINPEAEKHEPIFHAEWEKRALGLTLCAGFLGQWNIDISRHARERQHPVAYLSNSYYETWLAGLETLLLERGIVTAEELHSGQSNGHAPEELCERRVTPGQVPGILAKGGPADLASDSPRQFNIGDRVRVILFNPAGHTRVPRYVRGQKGIITDYHGSHVFPDESAKGNRIGQHLYNVAFAGADLWGAGNDSTIQVDLWQDYLLPLD</sequence>